<keyword evidence="5" id="KW-1185">Reference proteome</keyword>
<feature type="transmembrane region" description="Helical" evidence="2">
    <location>
        <begin position="260"/>
        <end position="280"/>
    </location>
</feature>
<dbReference type="SUPFAM" id="SSF48097">
    <property type="entry name" value="Regulator of G-protein signaling, RGS"/>
    <property type="match status" value="1"/>
</dbReference>
<dbReference type="InterPro" id="IPR044926">
    <property type="entry name" value="RGS_subdomain_2"/>
</dbReference>
<dbReference type="OrthoDB" id="72998at2759"/>
<proteinExistence type="predicted"/>
<name>A0A485LN70_9STRA</name>
<keyword evidence="2" id="KW-1133">Transmembrane helix</keyword>
<feature type="transmembrane region" description="Helical" evidence="2">
    <location>
        <begin position="28"/>
        <end position="48"/>
    </location>
</feature>
<reference evidence="3" key="2">
    <citation type="submission" date="2019-06" db="EMBL/GenBank/DDBJ databases">
        <title>Genomics analysis of Aphanomyces spp. identifies a new class of oomycete effector associated with host adaptation.</title>
        <authorList>
            <person name="Gaulin E."/>
        </authorList>
    </citation>
    <scope>NUCLEOTIDE SEQUENCE</scope>
    <source>
        <strain evidence="3">CBS 578.67</strain>
    </source>
</reference>
<protein>
    <submittedName>
        <fullName evidence="4">Aste57867_23552 protein</fullName>
    </submittedName>
</protein>
<evidence type="ECO:0000313" key="4">
    <source>
        <dbReference type="EMBL" id="VFU00197.1"/>
    </source>
</evidence>
<feature type="transmembrane region" description="Helical" evidence="2">
    <location>
        <begin position="191"/>
        <end position="211"/>
    </location>
</feature>
<feature type="transmembrane region" description="Helical" evidence="2">
    <location>
        <begin position="149"/>
        <end position="171"/>
    </location>
</feature>
<reference evidence="4 5" key="1">
    <citation type="submission" date="2019-03" db="EMBL/GenBank/DDBJ databases">
        <authorList>
            <person name="Gaulin E."/>
            <person name="Dumas B."/>
        </authorList>
    </citation>
    <scope>NUCLEOTIDE SEQUENCE [LARGE SCALE GENOMIC DNA]</scope>
    <source>
        <strain evidence="4">CBS 568.67</strain>
    </source>
</reference>
<dbReference type="EMBL" id="CAADRA010007310">
    <property type="protein sequence ID" value="VFU00197.1"/>
    <property type="molecule type" value="Genomic_DNA"/>
</dbReference>
<gene>
    <name evidence="4" type="primary">Aste57867_23552</name>
    <name evidence="3" type="ORF">As57867_023481</name>
    <name evidence="4" type="ORF">ASTE57867_23552</name>
</gene>
<organism evidence="4 5">
    <name type="scientific">Aphanomyces stellatus</name>
    <dbReference type="NCBI Taxonomy" id="120398"/>
    <lineage>
        <taxon>Eukaryota</taxon>
        <taxon>Sar</taxon>
        <taxon>Stramenopiles</taxon>
        <taxon>Oomycota</taxon>
        <taxon>Saprolegniomycetes</taxon>
        <taxon>Saprolegniales</taxon>
        <taxon>Verrucalvaceae</taxon>
        <taxon>Aphanomyces</taxon>
    </lineage>
</organism>
<evidence type="ECO:0000313" key="3">
    <source>
        <dbReference type="EMBL" id="KAF0684456.1"/>
    </source>
</evidence>
<evidence type="ECO:0000256" key="2">
    <source>
        <dbReference type="SAM" id="Phobius"/>
    </source>
</evidence>
<keyword evidence="2" id="KW-0812">Transmembrane</keyword>
<keyword evidence="2" id="KW-0472">Membrane</keyword>
<dbReference type="Gene3D" id="1.10.167.10">
    <property type="entry name" value="Regulator of G-protein Signalling 4, domain 2"/>
    <property type="match status" value="1"/>
</dbReference>
<dbReference type="Proteomes" id="UP000332933">
    <property type="component" value="Unassembled WGS sequence"/>
</dbReference>
<dbReference type="InterPro" id="IPR036305">
    <property type="entry name" value="RGS_sf"/>
</dbReference>
<accession>A0A485LN70</accession>
<evidence type="ECO:0000313" key="5">
    <source>
        <dbReference type="Proteomes" id="UP000332933"/>
    </source>
</evidence>
<dbReference type="EMBL" id="VJMH01007284">
    <property type="protein sequence ID" value="KAF0684456.1"/>
    <property type="molecule type" value="Genomic_DNA"/>
</dbReference>
<sequence>MNGTTAGPQPTTQPPPVSTDANGAIRSAIYAVLCGGFYAPVAIALYFANRHRPPIRYRNPVEMTFTASAAYVYSLARCSASLFMDEITCSFRFLSHGVPLHLTLMGYLLAELHVVMTFHLTELMVAVTEKKKTIKKAELVRLQTYLRRGLFSFHRVLIHGLWVTPLLALLYSSDYTTMNGSNCPSSLTTPMFLLIALEFGLVIAASIGLTYRMSAMVDNFGLRQSFLTSGRLLLAEYMADFVVLVVFQNNDTVNNLRVDLFLAILMSHTLIWIHIVQPLLQALRLPAHQTSFQGTVRILNSYLHTPDGFHAFSEFAKLEFMFECVIAWKTIVTYRTQAPESLSAADIYAQHIAPSAPLPLENALPEAVMGRYRKAFQANSKYHISPDDIVHGAQYFDVLLDAIMDKILVGTLPRFQTHALGAGWNDYVVKFNTQLTLDNVLDTIVDVTNDGRMNPKSMPVMTRGRLLAIESRRSSVTTSIVGAGDDDGGKTEDSQGVSGGRGEPRTNDW</sequence>
<feature type="region of interest" description="Disordered" evidence="1">
    <location>
        <begin position="477"/>
        <end position="509"/>
    </location>
</feature>
<dbReference type="AlphaFoldDB" id="A0A485LN70"/>
<evidence type="ECO:0000256" key="1">
    <source>
        <dbReference type="SAM" id="MobiDB-lite"/>
    </source>
</evidence>